<reference evidence="9 10" key="1">
    <citation type="journal article" date="2020" name="Mol. Plant">
        <title>The Chromosome-Based Rubber Tree Genome Provides New Insights into Spurge Genome Evolution and Rubber Biosynthesis.</title>
        <authorList>
            <person name="Liu J."/>
            <person name="Shi C."/>
            <person name="Shi C.C."/>
            <person name="Li W."/>
            <person name="Zhang Q.J."/>
            <person name="Zhang Y."/>
            <person name="Li K."/>
            <person name="Lu H.F."/>
            <person name="Shi C."/>
            <person name="Zhu S.T."/>
            <person name="Xiao Z.Y."/>
            <person name="Nan H."/>
            <person name="Yue Y."/>
            <person name="Zhu X.G."/>
            <person name="Wu Y."/>
            <person name="Hong X.N."/>
            <person name="Fan G.Y."/>
            <person name="Tong Y."/>
            <person name="Zhang D."/>
            <person name="Mao C.L."/>
            <person name="Liu Y.L."/>
            <person name="Hao S.J."/>
            <person name="Liu W.Q."/>
            <person name="Lv M.Q."/>
            <person name="Zhang H.B."/>
            <person name="Liu Y."/>
            <person name="Hu-Tang G.R."/>
            <person name="Wang J.P."/>
            <person name="Wang J.H."/>
            <person name="Sun Y.H."/>
            <person name="Ni S.B."/>
            <person name="Chen W.B."/>
            <person name="Zhang X.C."/>
            <person name="Jiao Y.N."/>
            <person name="Eichler E.E."/>
            <person name="Li G.H."/>
            <person name="Liu X."/>
            <person name="Gao L.Z."/>
        </authorList>
    </citation>
    <scope>NUCLEOTIDE SEQUENCE [LARGE SCALE GENOMIC DNA]</scope>
    <source>
        <strain evidence="10">cv. GT1</strain>
        <tissue evidence="9">Leaf</tissue>
    </source>
</reference>
<sequence length="362" mass="40910">MAHIMRSKPESDKVAEESDSSEDEGSIDPDNSDGTDNEDQSDGLECHKVAEESDSSEEELHCPTFLFCLGKELIQQMANVLFTENLTEEQLDAMARTFVGTESFFSMSVVVAPRNTIGDVPLKWYEDENHIGYDITGKKITKRERQVQDLYEYNDEMVELTKEEVKVICRLIKGKAPHLNLDPYPTYSDWFKWDAEHPLSNTPDPKRRFTPSKWEAKMVVKYVRAIRKGLLKFDKPKEEPRFHLLWGYDSGSAEKAAHLSYIPAPKPKLPGRKDLKPYQVKCYLEYKGHKGAVMSNSTEASGQSIASGLDVHSSSLTIMFSSQTLSIFGCGSHDLMSSEKVQLMELHVCGRLRLVDVLKSGS</sequence>
<evidence type="ECO:0000256" key="6">
    <source>
        <dbReference type="ARBA" id="ARBA00023242"/>
    </source>
</evidence>
<feature type="domain" description="BOP1 N-terminal" evidence="8">
    <location>
        <begin position="125"/>
        <end position="279"/>
    </location>
</feature>
<dbReference type="InterPro" id="IPR015943">
    <property type="entry name" value="WD40/YVTN_repeat-like_dom_sf"/>
</dbReference>
<dbReference type="GO" id="GO:0000463">
    <property type="term" value="P:maturation of LSU-rRNA from tricistronic rRNA transcript (SSU-rRNA, 5.8S rRNA, LSU-rRNA)"/>
    <property type="evidence" value="ECO:0007669"/>
    <property type="project" value="TreeGrafter"/>
</dbReference>
<dbReference type="GO" id="GO:0070545">
    <property type="term" value="C:PeBoW complex"/>
    <property type="evidence" value="ECO:0007669"/>
    <property type="project" value="TreeGrafter"/>
</dbReference>
<comment type="subcellular location">
    <subcellularLocation>
        <location evidence="1">Nucleus</location>
        <location evidence="1">Nucleolus</location>
    </subcellularLocation>
</comment>
<keyword evidence="10" id="KW-1185">Reference proteome</keyword>
<dbReference type="PANTHER" id="PTHR17605">
    <property type="entry name" value="RIBOSOME BIOGENESIS PROTEIN BOP1 BLOCK OF PROLIFERATION 1 PROTEIN"/>
    <property type="match status" value="1"/>
</dbReference>
<dbReference type="SMART" id="SM01035">
    <property type="entry name" value="BOP1NT"/>
    <property type="match status" value="1"/>
</dbReference>
<dbReference type="GO" id="GO:0030687">
    <property type="term" value="C:preribosome, large subunit precursor"/>
    <property type="evidence" value="ECO:0007669"/>
    <property type="project" value="TreeGrafter"/>
</dbReference>
<protein>
    <recommendedName>
        <fullName evidence="8">BOP1 N-terminal domain-containing protein</fullName>
    </recommendedName>
</protein>
<dbReference type="InterPro" id="IPR028598">
    <property type="entry name" value="BOP1/Erb1"/>
</dbReference>
<evidence type="ECO:0000259" key="8">
    <source>
        <dbReference type="SMART" id="SM01035"/>
    </source>
</evidence>
<feature type="compositionally biased region" description="Acidic residues" evidence="7">
    <location>
        <begin position="17"/>
        <end position="42"/>
    </location>
</feature>
<dbReference type="GO" id="GO:0043021">
    <property type="term" value="F:ribonucleoprotein complex binding"/>
    <property type="evidence" value="ECO:0007669"/>
    <property type="project" value="TreeGrafter"/>
</dbReference>
<dbReference type="PANTHER" id="PTHR17605:SF0">
    <property type="entry name" value="RIBOSOME BIOGENESIS PROTEIN BOP1"/>
    <property type="match status" value="1"/>
</dbReference>
<keyword evidence="5" id="KW-0677">Repeat</keyword>
<feature type="region of interest" description="Disordered" evidence="7">
    <location>
        <begin position="1"/>
        <end position="55"/>
    </location>
</feature>
<dbReference type="Proteomes" id="UP000467840">
    <property type="component" value="Chromosome 7"/>
</dbReference>
<accession>A0A6A6KXX5</accession>
<keyword evidence="3" id="KW-0698">rRNA processing</keyword>
<gene>
    <name evidence="9" type="ORF">GH714_005493</name>
</gene>
<keyword evidence="6" id="KW-0539">Nucleus</keyword>
<organism evidence="9 10">
    <name type="scientific">Hevea brasiliensis</name>
    <name type="common">Para rubber tree</name>
    <name type="synonym">Siphonia brasiliensis</name>
    <dbReference type="NCBI Taxonomy" id="3981"/>
    <lineage>
        <taxon>Eukaryota</taxon>
        <taxon>Viridiplantae</taxon>
        <taxon>Streptophyta</taxon>
        <taxon>Embryophyta</taxon>
        <taxon>Tracheophyta</taxon>
        <taxon>Spermatophyta</taxon>
        <taxon>Magnoliopsida</taxon>
        <taxon>eudicotyledons</taxon>
        <taxon>Gunneridae</taxon>
        <taxon>Pentapetalae</taxon>
        <taxon>rosids</taxon>
        <taxon>fabids</taxon>
        <taxon>Malpighiales</taxon>
        <taxon>Euphorbiaceae</taxon>
        <taxon>Crotonoideae</taxon>
        <taxon>Micrandreae</taxon>
        <taxon>Hevea</taxon>
    </lineage>
</organism>
<evidence type="ECO:0000256" key="3">
    <source>
        <dbReference type="ARBA" id="ARBA00022552"/>
    </source>
</evidence>
<dbReference type="InterPro" id="IPR012953">
    <property type="entry name" value="BOP1_N_dom"/>
</dbReference>
<evidence type="ECO:0000256" key="1">
    <source>
        <dbReference type="ARBA" id="ARBA00004604"/>
    </source>
</evidence>
<dbReference type="AlphaFoldDB" id="A0A6A6KXX5"/>
<name>A0A6A6KXX5_HEVBR</name>
<evidence type="ECO:0000256" key="7">
    <source>
        <dbReference type="SAM" id="MobiDB-lite"/>
    </source>
</evidence>
<dbReference type="EMBL" id="JAAGAX010000013">
    <property type="protein sequence ID" value="KAF2293892.1"/>
    <property type="molecule type" value="Genomic_DNA"/>
</dbReference>
<feature type="compositionally biased region" description="Basic and acidic residues" evidence="7">
    <location>
        <begin position="7"/>
        <end position="16"/>
    </location>
</feature>
<proteinExistence type="predicted"/>
<keyword evidence="4" id="KW-0853">WD repeat</keyword>
<evidence type="ECO:0000256" key="2">
    <source>
        <dbReference type="ARBA" id="ARBA00022517"/>
    </source>
</evidence>
<dbReference type="Gene3D" id="2.130.10.10">
    <property type="entry name" value="YVTN repeat-like/Quinoprotein amine dehydrogenase"/>
    <property type="match status" value="1"/>
</dbReference>
<evidence type="ECO:0000256" key="4">
    <source>
        <dbReference type="ARBA" id="ARBA00022574"/>
    </source>
</evidence>
<keyword evidence="2" id="KW-0690">Ribosome biogenesis</keyword>
<evidence type="ECO:0000256" key="5">
    <source>
        <dbReference type="ARBA" id="ARBA00022737"/>
    </source>
</evidence>
<evidence type="ECO:0000313" key="10">
    <source>
        <dbReference type="Proteomes" id="UP000467840"/>
    </source>
</evidence>
<evidence type="ECO:0000313" key="9">
    <source>
        <dbReference type="EMBL" id="KAF2293892.1"/>
    </source>
</evidence>
<dbReference type="Pfam" id="PF08145">
    <property type="entry name" value="BOP1NT"/>
    <property type="match status" value="1"/>
</dbReference>
<comment type="caution">
    <text evidence="9">The sequence shown here is derived from an EMBL/GenBank/DDBJ whole genome shotgun (WGS) entry which is preliminary data.</text>
</comment>